<gene>
    <name evidence="13" type="ORF">C7451_1187</name>
</gene>
<dbReference type="SUPFAM" id="SSF81660">
    <property type="entry name" value="Metal cation-transporting ATPase, ATP-binding domain N"/>
    <property type="match status" value="1"/>
</dbReference>
<sequence length="827" mass="87032">MNDKLELDIPVLLPDLPDAADACLDRLVATLTKREGVERAHVICVDDDTPAALCIHFDAAKLPLPRLREIVRAAGAEITERYGHAIWQATGINHERRARTISDALCALPGVVQASASSGGSVRVEYDRRETTEEEVLSALRKLKVGIEKRVSADDHAGHDHGASGHGSAEERHSSGDGHDHSHADFLGPNTELIFALACGALLGIGFAIEKLIAGPPAWLPTACYIAAYFFGGFFTLREAIDNLRLKKFEIDTLMLVAAAGAAALGAWAEGALLLFLFSLGHALEHYAMGRAKKAIEALAKLAPETATVRRDGATSEIDVGQMVVGDIVIVRPNERLPADGFVLKGSSAINQAPVTGESIPVDKIPVADVVAARAKPDMVDPQSRVFAGTINGSGAIEIEVTRRSSESALAKVVKMVSEAETQKSPTQRFTDRFERVFVPAVLVVSFVLLFAWTVVDEPFRDSFYRAMAVLVAASPCALAIATPSAVLSGVARAARGGVLIKGGAPLENLGSLKAIAFDKTGTLTEGRPRITDIVPLGGTDESELLATAVAVEALSDHPLAQAIVRDGSARLGGRALPHAADLKSLTGRGVTATADGETVWIGKSEMFGKDAIPALGQEAQDAIASLRENGRTTMLVRKGDRDLGAIGLLDTPREAAKSALLRLRELGITRMIMISGDHQKVAEAIAKDVGIDEAWGDLMPEDKVVVIKKLAGEDRVAMVGDGVNDAPAMASATVGIAMGAAGSDVALETADVALMADDLAHLPFAVGLSRHTRGIIRQNVFVSLGVVGFLVPATIMGLGIGPAVAVHEGSTIIVVVNALRLLAYRD</sequence>
<feature type="transmembrane region" description="Helical" evidence="10">
    <location>
        <begin position="437"/>
        <end position="456"/>
    </location>
</feature>
<evidence type="ECO:0000256" key="11">
    <source>
        <dbReference type="SAM" id="MobiDB-lite"/>
    </source>
</evidence>
<keyword evidence="10" id="KW-0547">Nucleotide-binding</keyword>
<dbReference type="InterPro" id="IPR023298">
    <property type="entry name" value="ATPase_P-typ_TM_dom_sf"/>
</dbReference>
<dbReference type="SFLD" id="SFLDS00003">
    <property type="entry name" value="Haloacid_Dehalogenase"/>
    <property type="match status" value="1"/>
</dbReference>
<dbReference type="InterPro" id="IPR051014">
    <property type="entry name" value="Cation_Transport_ATPase_IB"/>
</dbReference>
<dbReference type="Gene3D" id="1.20.1110.10">
    <property type="entry name" value="Calcium-transporting ATPase, transmembrane domain"/>
    <property type="match status" value="1"/>
</dbReference>
<dbReference type="GO" id="GO:0005524">
    <property type="term" value="F:ATP binding"/>
    <property type="evidence" value="ECO:0007669"/>
    <property type="project" value="UniProtKB-UniRule"/>
</dbReference>
<dbReference type="Pfam" id="PF00122">
    <property type="entry name" value="E1-E2_ATPase"/>
    <property type="match status" value="1"/>
</dbReference>
<dbReference type="InterPro" id="IPR027256">
    <property type="entry name" value="P-typ_ATPase_IB"/>
</dbReference>
<evidence type="ECO:0000256" key="9">
    <source>
        <dbReference type="ARBA" id="ARBA00047308"/>
    </source>
</evidence>
<keyword evidence="3 10" id="KW-0812">Transmembrane</keyword>
<dbReference type="PANTHER" id="PTHR48085">
    <property type="entry name" value="CADMIUM/ZINC-TRANSPORTING ATPASE HMA2-RELATED"/>
    <property type="match status" value="1"/>
</dbReference>
<dbReference type="CDD" id="cd07551">
    <property type="entry name" value="P-type_ATPase_HM_ZosA_PfeT-like"/>
    <property type="match status" value="1"/>
</dbReference>
<evidence type="ECO:0000256" key="4">
    <source>
        <dbReference type="ARBA" id="ARBA00022723"/>
    </source>
</evidence>
<dbReference type="Pfam" id="PF00702">
    <property type="entry name" value="Hydrolase"/>
    <property type="match status" value="1"/>
</dbReference>
<comment type="subcellular location">
    <subcellularLocation>
        <location evidence="10">Cell membrane</location>
    </subcellularLocation>
    <subcellularLocation>
        <location evidence="1">Membrane</location>
    </subcellularLocation>
</comment>
<evidence type="ECO:0000256" key="10">
    <source>
        <dbReference type="RuleBase" id="RU362081"/>
    </source>
</evidence>
<dbReference type="Gene3D" id="3.40.50.1000">
    <property type="entry name" value="HAD superfamily/HAD-like"/>
    <property type="match status" value="1"/>
</dbReference>
<evidence type="ECO:0000259" key="12">
    <source>
        <dbReference type="Pfam" id="PF00122"/>
    </source>
</evidence>
<feature type="transmembrane region" description="Helical" evidence="10">
    <location>
        <begin position="468"/>
        <end position="492"/>
    </location>
</feature>
<keyword evidence="10" id="KW-0067">ATP-binding</keyword>
<dbReference type="RefSeq" id="WP_110300191.1">
    <property type="nucleotide sequence ID" value="NZ_QJJM01000018.1"/>
</dbReference>
<evidence type="ECO:0000313" key="14">
    <source>
        <dbReference type="Proteomes" id="UP000248014"/>
    </source>
</evidence>
<evidence type="ECO:0000256" key="1">
    <source>
        <dbReference type="ARBA" id="ARBA00004370"/>
    </source>
</evidence>
<dbReference type="Proteomes" id="UP000248014">
    <property type="component" value="Unassembled WGS sequence"/>
</dbReference>
<dbReference type="PANTHER" id="PTHR48085:SF5">
    <property type="entry name" value="CADMIUM_ZINC-TRANSPORTING ATPASE HMA4-RELATED"/>
    <property type="match status" value="1"/>
</dbReference>
<dbReference type="EC" id="7.2.2.12" evidence="8"/>
<evidence type="ECO:0000256" key="3">
    <source>
        <dbReference type="ARBA" id="ARBA00022692"/>
    </source>
</evidence>
<dbReference type="InterPro" id="IPR008250">
    <property type="entry name" value="ATPase_P-typ_transduc_dom_A_sf"/>
</dbReference>
<dbReference type="AlphaFoldDB" id="A0A2V3UP68"/>
<evidence type="ECO:0000256" key="7">
    <source>
        <dbReference type="ARBA" id="ARBA00023136"/>
    </source>
</evidence>
<dbReference type="NCBIfam" id="TIGR01525">
    <property type="entry name" value="ATPase-IB_hvy"/>
    <property type="match status" value="1"/>
</dbReference>
<accession>A0A2V3UP68</accession>
<dbReference type="PROSITE" id="PS00154">
    <property type="entry name" value="ATPASE_E1_E2"/>
    <property type="match status" value="1"/>
</dbReference>
<dbReference type="SFLD" id="SFLDG00002">
    <property type="entry name" value="C1.7:_P-type_atpase_like"/>
    <property type="match status" value="1"/>
</dbReference>
<protein>
    <recommendedName>
        <fullName evidence="8">P-type Zn(2+) transporter</fullName>
        <ecNumber evidence="8">7.2.2.12</ecNumber>
    </recommendedName>
</protein>
<dbReference type="Gene3D" id="2.70.150.10">
    <property type="entry name" value="Calcium-transporting ATPase, cytoplasmic transduction domain A"/>
    <property type="match status" value="1"/>
</dbReference>
<dbReference type="SUPFAM" id="SSF56784">
    <property type="entry name" value="HAD-like"/>
    <property type="match status" value="1"/>
</dbReference>
<dbReference type="GO" id="GO:0005886">
    <property type="term" value="C:plasma membrane"/>
    <property type="evidence" value="ECO:0007669"/>
    <property type="project" value="UniProtKB-SubCell"/>
</dbReference>
<dbReference type="SUPFAM" id="SSF81665">
    <property type="entry name" value="Calcium ATPase, transmembrane domain M"/>
    <property type="match status" value="1"/>
</dbReference>
<dbReference type="NCBIfam" id="TIGR01494">
    <property type="entry name" value="ATPase_P-type"/>
    <property type="match status" value="2"/>
</dbReference>
<dbReference type="OrthoDB" id="9813266at2"/>
<dbReference type="GO" id="GO:0016887">
    <property type="term" value="F:ATP hydrolysis activity"/>
    <property type="evidence" value="ECO:0007669"/>
    <property type="project" value="InterPro"/>
</dbReference>
<feature type="region of interest" description="Disordered" evidence="11">
    <location>
        <begin position="154"/>
        <end position="182"/>
    </location>
</feature>
<proteinExistence type="inferred from homology"/>
<dbReference type="SUPFAM" id="SSF81653">
    <property type="entry name" value="Calcium ATPase, transduction domain A"/>
    <property type="match status" value="1"/>
</dbReference>
<dbReference type="PROSITE" id="PS01229">
    <property type="entry name" value="COF_2"/>
    <property type="match status" value="1"/>
</dbReference>
<dbReference type="Gene3D" id="3.30.70.100">
    <property type="match status" value="2"/>
</dbReference>
<keyword evidence="6 10" id="KW-1133">Transmembrane helix</keyword>
<dbReference type="GO" id="GO:0016463">
    <property type="term" value="F:P-type zinc transporter activity"/>
    <property type="evidence" value="ECO:0007669"/>
    <property type="project" value="UniProtKB-EC"/>
</dbReference>
<dbReference type="InterPro" id="IPR018303">
    <property type="entry name" value="ATPase_P-typ_P_site"/>
</dbReference>
<feature type="transmembrane region" description="Helical" evidence="10">
    <location>
        <begin position="805"/>
        <end position="824"/>
    </location>
</feature>
<comment type="caution">
    <text evidence="13">The sequence shown here is derived from an EMBL/GenBank/DDBJ whole genome shotgun (WGS) entry which is preliminary data.</text>
</comment>
<keyword evidence="5" id="KW-1278">Translocase</keyword>
<feature type="transmembrane region" description="Helical" evidence="10">
    <location>
        <begin position="218"/>
        <end position="237"/>
    </location>
</feature>
<keyword evidence="4 10" id="KW-0479">Metal-binding</keyword>
<dbReference type="InterPro" id="IPR001757">
    <property type="entry name" value="P_typ_ATPase"/>
</dbReference>
<dbReference type="PRINTS" id="PR00119">
    <property type="entry name" value="CATATPASE"/>
</dbReference>
<dbReference type="InterPro" id="IPR059000">
    <property type="entry name" value="ATPase_P-type_domA"/>
</dbReference>
<reference evidence="13 14" key="1">
    <citation type="submission" date="2018-05" db="EMBL/GenBank/DDBJ databases">
        <title>Genomic Encyclopedia of Type Strains, Phase IV (KMG-IV): sequencing the most valuable type-strain genomes for metagenomic binning, comparative biology and taxonomic classification.</title>
        <authorList>
            <person name="Goeker M."/>
        </authorList>
    </citation>
    <scope>NUCLEOTIDE SEQUENCE [LARGE SCALE GENOMIC DNA]</scope>
    <source>
        <strain evidence="13 14">DSM 3183</strain>
    </source>
</reference>
<feature type="domain" description="P-type ATPase A" evidence="12">
    <location>
        <begin position="301"/>
        <end position="417"/>
    </location>
</feature>
<comment type="catalytic activity">
    <reaction evidence="9">
        <text>Zn(2+)(in) + ATP + H2O = Zn(2+)(out) + ADP + phosphate + H(+)</text>
        <dbReference type="Rhea" id="RHEA:20621"/>
        <dbReference type="ChEBI" id="CHEBI:15377"/>
        <dbReference type="ChEBI" id="CHEBI:15378"/>
        <dbReference type="ChEBI" id="CHEBI:29105"/>
        <dbReference type="ChEBI" id="CHEBI:30616"/>
        <dbReference type="ChEBI" id="CHEBI:43474"/>
        <dbReference type="ChEBI" id="CHEBI:456216"/>
        <dbReference type="EC" id="7.2.2.12"/>
    </reaction>
</comment>
<keyword evidence="7 10" id="KW-0472">Membrane</keyword>
<feature type="transmembrane region" description="Helical" evidence="10">
    <location>
        <begin position="193"/>
        <end position="209"/>
    </location>
</feature>
<dbReference type="InterPro" id="IPR023214">
    <property type="entry name" value="HAD_sf"/>
</dbReference>
<name>A0A2V3UP68_9SPHN</name>
<organism evidence="13 14">
    <name type="scientific">Blastomonas natatoria</name>
    <dbReference type="NCBI Taxonomy" id="34015"/>
    <lineage>
        <taxon>Bacteria</taxon>
        <taxon>Pseudomonadati</taxon>
        <taxon>Pseudomonadota</taxon>
        <taxon>Alphaproteobacteria</taxon>
        <taxon>Sphingomonadales</taxon>
        <taxon>Sphingomonadaceae</taxon>
        <taxon>Blastomonas</taxon>
    </lineage>
</organism>
<comment type="similarity">
    <text evidence="2 10">Belongs to the cation transport ATPase (P-type) (TC 3.A.3) family. Type IB subfamily.</text>
</comment>
<evidence type="ECO:0000256" key="8">
    <source>
        <dbReference type="ARBA" id="ARBA00039097"/>
    </source>
</evidence>
<dbReference type="InterPro" id="IPR036412">
    <property type="entry name" value="HAD-like_sf"/>
</dbReference>
<keyword evidence="10" id="KW-1003">Cell membrane</keyword>
<dbReference type="InterPro" id="IPR023299">
    <property type="entry name" value="ATPase_P-typ_cyto_dom_N"/>
</dbReference>
<dbReference type="InterPro" id="IPR044492">
    <property type="entry name" value="P_typ_ATPase_HD_dom"/>
</dbReference>
<dbReference type="GO" id="GO:0046872">
    <property type="term" value="F:metal ion binding"/>
    <property type="evidence" value="ECO:0007669"/>
    <property type="project" value="UniProtKB-KW"/>
</dbReference>
<evidence type="ECO:0000256" key="6">
    <source>
        <dbReference type="ARBA" id="ARBA00022989"/>
    </source>
</evidence>
<feature type="transmembrane region" description="Helical" evidence="10">
    <location>
        <begin position="781"/>
        <end position="799"/>
    </location>
</feature>
<evidence type="ECO:0000256" key="5">
    <source>
        <dbReference type="ARBA" id="ARBA00022967"/>
    </source>
</evidence>
<dbReference type="Gene3D" id="3.40.1110.10">
    <property type="entry name" value="Calcium-transporting ATPase, cytoplasmic domain N"/>
    <property type="match status" value="1"/>
</dbReference>
<feature type="transmembrane region" description="Helical" evidence="10">
    <location>
        <begin position="257"/>
        <end position="284"/>
    </location>
</feature>
<dbReference type="EMBL" id="QJJM01000018">
    <property type="protein sequence ID" value="PXW68284.1"/>
    <property type="molecule type" value="Genomic_DNA"/>
</dbReference>
<keyword evidence="14" id="KW-1185">Reference proteome</keyword>
<evidence type="ECO:0000256" key="2">
    <source>
        <dbReference type="ARBA" id="ARBA00006024"/>
    </source>
</evidence>
<dbReference type="SFLD" id="SFLDF00027">
    <property type="entry name" value="p-type_atpase"/>
    <property type="match status" value="1"/>
</dbReference>
<evidence type="ECO:0000313" key="13">
    <source>
        <dbReference type="EMBL" id="PXW68284.1"/>
    </source>
</evidence>